<evidence type="ECO:0000256" key="1">
    <source>
        <dbReference type="SAM" id="MobiDB-lite"/>
    </source>
</evidence>
<organism evidence="2 3">
    <name type="scientific">Ophiocordyceps sinensis</name>
    <dbReference type="NCBI Taxonomy" id="72228"/>
    <lineage>
        <taxon>Eukaryota</taxon>
        <taxon>Fungi</taxon>
        <taxon>Dikarya</taxon>
        <taxon>Ascomycota</taxon>
        <taxon>Pezizomycotina</taxon>
        <taxon>Sordariomycetes</taxon>
        <taxon>Hypocreomycetidae</taxon>
        <taxon>Hypocreales</taxon>
        <taxon>Ophiocordycipitaceae</taxon>
        <taxon>Ophiocordyceps</taxon>
    </lineage>
</organism>
<dbReference type="AlphaFoldDB" id="A0A8H4PMZ1"/>
<dbReference type="Proteomes" id="UP000557566">
    <property type="component" value="Unassembled WGS sequence"/>
</dbReference>
<name>A0A8H4PMZ1_9HYPO</name>
<evidence type="ECO:0000313" key="3">
    <source>
        <dbReference type="Proteomes" id="UP000557566"/>
    </source>
</evidence>
<evidence type="ECO:0000313" key="2">
    <source>
        <dbReference type="EMBL" id="KAF4506561.1"/>
    </source>
</evidence>
<reference evidence="2 3" key="1">
    <citation type="journal article" date="2020" name="Genome Biol. Evol.">
        <title>A new high-quality draft genome assembly of the Chinese cordyceps Ophiocordyceps sinensis.</title>
        <authorList>
            <person name="Shu R."/>
            <person name="Zhang J."/>
            <person name="Meng Q."/>
            <person name="Zhang H."/>
            <person name="Zhou G."/>
            <person name="Li M."/>
            <person name="Wu P."/>
            <person name="Zhao Y."/>
            <person name="Chen C."/>
            <person name="Qin Q."/>
        </authorList>
    </citation>
    <scope>NUCLEOTIDE SEQUENCE [LARGE SCALE GENOMIC DNA]</scope>
    <source>
        <strain evidence="2 3">IOZ07</strain>
    </source>
</reference>
<dbReference type="OrthoDB" id="4869601at2759"/>
<keyword evidence="3" id="KW-1185">Reference proteome</keyword>
<comment type="caution">
    <text evidence="2">The sequence shown here is derived from an EMBL/GenBank/DDBJ whole genome shotgun (WGS) entry which is preliminary data.</text>
</comment>
<protein>
    <submittedName>
        <fullName evidence="2">Uncharacterized protein</fullName>
    </submittedName>
</protein>
<dbReference type="EMBL" id="JAAVMX010000007">
    <property type="protein sequence ID" value="KAF4506561.1"/>
    <property type="molecule type" value="Genomic_DNA"/>
</dbReference>
<proteinExistence type="predicted"/>
<feature type="region of interest" description="Disordered" evidence="1">
    <location>
        <begin position="223"/>
        <end position="245"/>
    </location>
</feature>
<accession>A0A8H4PMZ1</accession>
<feature type="region of interest" description="Disordered" evidence="1">
    <location>
        <begin position="49"/>
        <end position="72"/>
    </location>
</feature>
<sequence>MESGLHHLTGPYASGFQLDHQQLDAVIMPDLQDMANNADLLEQLRQRRFDGDEPPPYRSPSPDDGDDGEAPVLWPTAARDQVAAEIEELIRRPLSDEELDDTQCKVEMWHAGYHPGRRYDEEAREEAYFMFGARRSAKHYAKLIGRAGEQREKIFIRHRIKRRWQRLGVWNPEWGIPGRVDEGPRDKTLSWKWKWQGDVRYRGADPGPVIPEHPNTRAFHLRRGLHRDQRGPLPPRRSLAADTSKSAAESFITSRPWFTFAMDTEEERTRLNRIPHHLASHDVRGEIR</sequence>
<gene>
    <name evidence="2" type="ORF">G6O67_006632</name>
</gene>